<dbReference type="OrthoDB" id="191602at2"/>
<keyword evidence="1" id="KW-0812">Transmembrane</keyword>
<protein>
    <submittedName>
        <fullName evidence="2">Uncharacterized protein</fullName>
    </submittedName>
</protein>
<evidence type="ECO:0000256" key="1">
    <source>
        <dbReference type="SAM" id="Phobius"/>
    </source>
</evidence>
<name>A0A5R8KJ44_9BACT</name>
<accession>A0A5R8KJ44</accession>
<comment type="caution">
    <text evidence="2">The sequence shown here is derived from an EMBL/GenBank/DDBJ whole genome shotgun (WGS) entry which is preliminary data.</text>
</comment>
<evidence type="ECO:0000313" key="3">
    <source>
        <dbReference type="Proteomes" id="UP000306196"/>
    </source>
</evidence>
<gene>
    <name evidence="2" type="ORF">FEM03_04370</name>
</gene>
<proteinExistence type="predicted"/>
<keyword evidence="3" id="KW-1185">Reference proteome</keyword>
<dbReference type="AlphaFoldDB" id="A0A5R8KJ44"/>
<sequence>MSDLLASIEAEKHRDRQRWRWFIITTAIGLLVTLAYAFLHDDPPPDDAAITPTFTPGGGPQNPLIRFIEGSESLLVDSEISFEALALTIGTEDEQKRHLAKNTAFINAWDNLMLSDPATWRSPLQFSSLQSTTESDNTFLIRLQDISRLIRMKGHLLIRQGDHVQATNLAQQLIRFGKGITQTQGGIMYWLVGITQQHLGLQLLEHSLATCSDPQPLRAANDFLQVLEPSVQDLQLSLKISHLDTKSMLDLFLAQNANSHWQLRKNRTLRFELSLLHPFLDALNESGPAILAAQQHYRQATEDWDEQPWFSRFNPNATGYGRSMFNIAAIDRVGTGALHSMTYFRITRLMLAIRRHELDHQKLPSSLTELIPAYIPQIPLDPFDNQPLRWNPITQRIYSISADQADNNGSFKQPLAFKGPDFGMFYWWGAEAIAFRQKTFTPRSNP</sequence>
<dbReference type="EMBL" id="VAUV01000003">
    <property type="protein sequence ID" value="TLD71965.1"/>
    <property type="molecule type" value="Genomic_DNA"/>
</dbReference>
<keyword evidence="1" id="KW-1133">Transmembrane helix</keyword>
<organism evidence="2 3">
    <name type="scientific">Phragmitibacter flavus</name>
    <dbReference type="NCBI Taxonomy" id="2576071"/>
    <lineage>
        <taxon>Bacteria</taxon>
        <taxon>Pseudomonadati</taxon>
        <taxon>Verrucomicrobiota</taxon>
        <taxon>Verrucomicrobiia</taxon>
        <taxon>Verrucomicrobiales</taxon>
        <taxon>Verrucomicrobiaceae</taxon>
        <taxon>Phragmitibacter</taxon>
    </lineage>
</organism>
<reference evidence="2 3" key="1">
    <citation type="submission" date="2019-05" db="EMBL/GenBank/DDBJ databases">
        <title>Verrucobacter flavum gen. nov., sp. nov. a new member of the family Verrucomicrobiaceae.</title>
        <authorList>
            <person name="Szuroczki S."/>
            <person name="Abbaszade G."/>
            <person name="Szabo A."/>
            <person name="Felfoldi T."/>
            <person name="Schumann P."/>
            <person name="Boka K."/>
            <person name="Keki Z."/>
            <person name="Toumi M."/>
            <person name="Toth E."/>
        </authorList>
    </citation>
    <scope>NUCLEOTIDE SEQUENCE [LARGE SCALE GENOMIC DNA]</scope>
    <source>
        <strain evidence="2 3">MG-N-17</strain>
    </source>
</reference>
<keyword evidence="1" id="KW-0472">Membrane</keyword>
<dbReference type="RefSeq" id="WP_138084970.1">
    <property type="nucleotide sequence ID" value="NZ_VAUV01000003.1"/>
</dbReference>
<dbReference type="Proteomes" id="UP000306196">
    <property type="component" value="Unassembled WGS sequence"/>
</dbReference>
<evidence type="ECO:0000313" key="2">
    <source>
        <dbReference type="EMBL" id="TLD71965.1"/>
    </source>
</evidence>
<feature type="transmembrane region" description="Helical" evidence="1">
    <location>
        <begin position="21"/>
        <end position="39"/>
    </location>
</feature>